<dbReference type="PANTHER" id="PTHR42695">
    <property type="entry name" value="GLUTAMINE AMIDOTRANSFERASE YLR126C-RELATED"/>
    <property type="match status" value="1"/>
</dbReference>
<gene>
    <name evidence="2" type="ORF">C6P40_001032</name>
</gene>
<accession>A0A9P6WJP4</accession>
<dbReference type="Pfam" id="PF00117">
    <property type="entry name" value="GATase"/>
    <property type="match status" value="1"/>
</dbReference>
<evidence type="ECO:0000259" key="1">
    <source>
        <dbReference type="Pfam" id="PF00117"/>
    </source>
</evidence>
<evidence type="ECO:0000313" key="2">
    <source>
        <dbReference type="EMBL" id="KAG0688395.1"/>
    </source>
</evidence>
<dbReference type="Gene3D" id="3.40.50.880">
    <property type="match status" value="1"/>
</dbReference>
<dbReference type="EMBL" id="PUHW01000155">
    <property type="protein sequence ID" value="KAG0688395.1"/>
    <property type="molecule type" value="Genomic_DNA"/>
</dbReference>
<dbReference type="InterPro" id="IPR017926">
    <property type="entry name" value="GATASE"/>
</dbReference>
<dbReference type="GO" id="GO:0005634">
    <property type="term" value="C:nucleus"/>
    <property type="evidence" value="ECO:0007669"/>
    <property type="project" value="TreeGrafter"/>
</dbReference>
<dbReference type="SUPFAM" id="SSF52317">
    <property type="entry name" value="Class I glutamine amidotransferase-like"/>
    <property type="match status" value="1"/>
</dbReference>
<sequence length="264" mass="30347">MSVIKIALILLDDYETSDGNDFADLGKLLIESSLLNYGNKNLIIKFEKFNFIKDIKNLPINPLNFNLIYLTGSRKNSYENNEFNNTLIKFIKLIFKLNNESEHKTKLLGICFGHQIIARALDLETKPNDLGWEMGNTIINNDISNNSIIPSSFIISEMHRDIVIINEFEIKNLKENLNIIIFGKSNICDVQGFLKLNELLTFQGHPEFSTNLTSKMINNRYENGIISKSFYLDSINRNSNLFEDGTDINGNLKLQKFIHEFILN</sequence>
<organism evidence="2 3">
    <name type="scientific">Pichia californica</name>
    <dbReference type="NCBI Taxonomy" id="460514"/>
    <lineage>
        <taxon>Eukaryota</taxon>
        <taxon>Fungi</taxon>
        <taxon>Dikarya</taxon>
        <taxon>Ascomycota</taxon>
        <taxon>Saccharomycotina</taxon>
        <taxon>Pichiomycetes</taxon>
        <taxon>Pichiales</taxon>
        <taxon>Pichiaceae</taxon>
        <taxon>Pichia</taxon>
    </lineage>
</organism>
<proteinExistence type="predicted"/>
<feature type="domain" description="Glutamine amidotransferase" evidence="1">
    <location>
        <begin position="99"/>
        <end position="220"/>
    </location>
</feature>
<dbReference type="Proteomes" id="UP000697127">
    <property type="component" value="Unassembled WGS sequence"/>
</dbReference>
<dbReference type="InterPro" id="IPR044992">
    <property type="entry name" value="ChyE-like"/>
</dbReference>
<dbReference type="PROSITE" id="PS51273">
    <property type="entry name" value="GATASE_TYPE_1"/>
    <property type="match status" value="1"/>
</dbReference>
<reference evidence="2" key="1">
    <citation type="submission" date="2020-11" db="EMBL/GenBank/DDBJ databases">
        <title>Kefir isolates.</title>
        <authorList>
            <person name="Marcisauskas S."/>
            <person name="Kim Y."/>
            <person name="Blasche S."/>
        </authorList>
    </citation>
    <scope>NUCLEOTIDE SEQUENCE</scope>
    <source>
        <strain evidence="2">Olga-1</strain>
    </source>
</reference>
<evidence type="ECO:0000313" key="3">
    <source>
        <dbReference type="Proteomes" id="UP000697127"/>
    </source>
</evidence>
<comment type="caution">
    <text evidence="2">The sequence shown here is derived from an EMBL/GenBank/DDBJ whole genome shotgun (WGS) entry which is preliminary data.</text>
</comment>
<name>A0A9P6WJP4_9ASCO</name>
<protein>
    <recommendedName>
        <fullName evidence="1">Glutamine amidotransferase domain-containing protein</fullName>
    </recommendedName>
</protein>
<keyword evidence="3" id="KW-1185">Reference proteome</keyword>
<dbReference type="PANTHER" id="PTHR42695:SF5">
    <property type="entry name" value="GLUTAMINE AMIDOTRANSFERASE YLR126C-RELATED"/>
    <property type="match status" value="1"/>
</dbReference>
<dbReference type="AlphaFoldDB" id="A0A9P6WJP4"/>
<dbReference type="InterPro" id="IPR029062">
    <property type="entry name" value="Class_I_gatase-like"/>
</dbReference>
<dbReference type="GO" id="GO:0005829">
    <property type="term" value="C:cytosol"/>
    <property type="evidence" value="ECO:0007669"/>
    <property type="project" value="TreeGrafter"/>
</dbReference>